<evidence type="ECO:0000256" key="2">
    <source>
        <dbReference type="PROSITE-ProRule" id="PRU00103"/>
    </source>
</evidence>
<evidence type="ECO:0000256" key="1">
    <source>
        <dbReference type="ARBA" id="ARBA00022737"/>
    </source>
</evidence>
<feature type="repeat" description="HEAT" evidence="2">
    <location>
        <begin position="327"/>
        <end position="365"/>
    </location>
</feature>
<dbReference type="PANTHER" id="PTHR10648:SF1">
    <property type="entry name" value="SERINE_THREONINE-PROTEIN PHOSPHATASE 4 REGULATORY SUBUNIT 1"/>
    <property type="match status" value="1"/>
</dbReference>
<protein>
    <recommendedName>
        <fullName evidence="4">Phosphatase 2A Regulatory Subunit A helical domain-containing protein</fullName>
    </recommendedName>
</protein>
<dbReference type="AlphaFoldDB" id="A0AAD1Y3S4"/>
<keyword evidence="1" id="KW-0677">Repeat</keyword>
<organism evidence="5 6">
    <name type="scientific">Euplotes crassus</name>
    <dbReference type="NCBI Taxonomy" id="5936"/>
    <lineage>
        <taxon>Eukaryota</taxon>
        <taxon>Sar</taxon>
        <taxon>Alveolata</taxon>
        <taxon>Ciliophora</taxon>
        <taxon>Intramacronucleata</taxon>
        <taxon>Spirotrichea</taxon>
        <taxon>Hypotrichia</taxon>
        <taxon>Euplotida</taxon>
        <taxon>Euplotidae</taxon>
        <taxon>Moneuplotes</taxon>
    </lineage>
</organism>
<gene>
    <name evidence="5" type="ORF">ECRASSUSDP1_LOCUS25778</name>
</gene>
<dbReference type="GO" id="GO:0019888">
    <property type="term" value="F:protein phosphatase regulator activity"/>
    <property type="evidence" value="ECO:0007669"/>
    <property type="project" value="TreeGrafter"/>
</dbReference>
<feature type="repeat" description="HEAT" evidence="2">
    <location>
        <begin position="248"/>
        <end position="286"/>
    </location>
</feature>
<proteinExistence type="predicted"/>
<dbReference type="Pfam" id="PF22956">
    <property type="entry name" value="VPS15-like_hel"/>
    <property type="match status" value="1"/>
</dbReference>
<sequence>MSAIQATKNNQNSLYKIPNPPQSYHGPKGDELDIEEEIDDKIYVQEEYNLVHRKAKIYPVLVQHYSQISSHEPSYTSDNPQENVDADARIDQMLQEAGLDLFSDEESLDSEAEEGAENIEIREKIEEIKRIISVSTLFQEKVMLVNKLHEYAREIGTKRTIEHIVELIIPKVIHNEKPQVKKAIIPQLLKLAKFLIASKDGHEAVVNNLIGEYQALLSDQNPDISKKACESLLGISNLLSMEDRSNYILPIILGLAHDNEEEDSRCLALQLLSHFSSLVENEYLEKIIVSEIISLSDDPVLNVRRTTVVFLVNICKNVRQDTFESKLFPVYYKLAYDNVWGVRKAAVEILPDISQISSPELRSQHLVDLYKKFTQDTSKWVKMAAHQYLGPFIATLKGQTIDKSLVNYFLSMGDPRRASFNSDVAFHCAFNFPAVLLTLGKEKWPDLKRLYKILVRDNQWKVRKTLSYSLHEIAKILGPDLTEDELLPVLEGFLKDTDEIRNGVLIHLADFIRILRPKVREKCISLLGHLESESNHWRLRKLLAAQLKDCVELFEPKVVYKIHYPIALKLCKDEVAEVRTMACCNIPIILKTLQKQKSKDYFERVIEDLFQISSSERYAHRQIFVIMCANILHEDLAMFCRHFMPHFIEKQEDRVVNVRIVLARYCGRFLSNFREPEQPSETSSDVSSAVEEQIEQKDDSNIHKHRRRYERLLCEKKFMKMIIRLKNDEKPDVGREITENIDFQKLMKFIKQNEESVKDIDLLEEFPDEIEEQKCAHEDSETTASFALNPESSLLLTEEEDDDNPDFSLSAPNASVGLWSLQSTRVIIDEVISQSSDDTEEVDSIDD</sequence>
<feature type="domain" description="Phosphatase 2A Regulatory Subunit A helical" evidence="4">
    <location>
        <begin position="159"/>
        <end position="330"/>
    </location>
</feature>
<dbReference type="Gene3D" id="1.25.10.10">
    <property type="entry name" value="Leucine-rich Repeat Variant"/>
    <property type="match status" value="1"/>
</dbReference>
<dbReference type="EMBL" id="CAMPGE010026574">
    <property type="protein sequence ID" value="CAI2384255.1"/>
    <property type="molecule type" value="Genomic_DNA"/>
</dbReference>
<evidence type="ECO:0000259" key="4">
    <source>
        <dbReference type="Pfam" id="PF22956"/>
    </source>
</evidence>
<name>A0AAD1Y3S4_EUPCR</name>
<dbReference type="Proteomes" id="UP001295684">
    <property type="component" value="Unassembled WGS sequence"/>
</dbReference>
<dbReference type="InterPro" id="IPR016024">
    <property type="entry name" value="ARM-type_fold"/>
</dbReference>
<dbReference type="PROSITE" id="PS50077">
    <property type="entry name" value="HEAT_REPEAT"/>
    <property type="match status" value="3"/>
</dbReference>
<dbReference type="GO" id="GO:0005737">
    <property type="term" value="C:cytoplasm"/>
    <property type="evidence" value="ECO:0007669"/>
    <property type="project" value="TreeGrafter"/>
</dbReference>
<feature type="compositionally biased region" description="Polar residues" evidence="3">
    <location>
        <begin position="1"/>
        <end position="14"/>
    </location>
</feature>
<feature type="region of interest" description="Disordered" evidence="3">
    <location>
        <begin position="1"/>
        <end position="30"/>
    </location>
</feature>
<comment type="caution">
    <text evidence="5">The sequence shown here is derived from an EMBL/GenBank/DDBJ whole genome shotgun (WGS) entry which is preliminary data.</text>
</comment>
<dbReference type="InterPro" id="IPR021133">
    <property type="entry name" value="HEAT_type_2"/>
</dbReference>
<dbReference type="SUPFAM" id="SSF48371">
    <property type="entry name" value="ARM repeat"/>
    <property type="match status" value="1"/>
</dbReference>
<evidence type="ECO:0000256" key="3">
    <source>
        <dbReference type="SAM" id="MobiDB-lite"/>
    </source>
</evidence>
<dbReference type="InterPro" id="IPR051023">
    <property type="entry name" value="PP2A_Regulatory_Subunit_A"/>
</dbReference>
<dbReference type="InterPro" id="IPR055231">
    <property type="entry name" value="2AA_helical"/>
</dbReference>
<feature type="region of interest" description="Disordered" evidence="3">
    <location>
        <begin position="675"/>
        <end position="701"/>
    </location>
</feature>
<evidence type="ECO:0000313" key="5">
    <source>
        <dbReference type="EMBL" id="CAI2384255.1"/>
    </source>
</evidence>
<dbReference type="InterPro" id="IPR011989">
    <property type="entry name" value="ARM-like"/>
</dbReference>
<dbReference type="PANTHER" id="PTHR10648">
    <property type="entry name" value="SERINE/THREONINE-PROTEIN PHOSPHATASE PP2A 65 KDA REGULATORY SUBUNIT"/>
    <property type="match status" value="1"/>
</dbReference>
<evidence type="ECO:0000313" key="6">
    <source>
        <dbReference type="Proteomes" id="UP001295684"/>
    </source>
</evidence>
<keyword evidence="6" id="KW-1185">Reference proteome</keyword>
<reference evidence="5" key="1">
    <citation type="submission" date="2023-07" db="EMBL/GenBank/DDBJ databases">
        <authorList>
            <consortium name="AG Swart"/>
            <person name="Singh M."/>
            <person name="Singh A."/>
            <person name="Seah K."/>
            <person name="Emmerich C."/>
        </authorList>
    </citation>
    <scope>NUCLEOTIDE SEQUENCE</scope>
    <source>
        <strain evidence="5">DP1</strain>
    </source>
</reference>
<feature type="repeat" description="HEAT" evidence="2">
    <location>
        <begin position="447"/>
        <end position="485"/>
    </location>
</feature>
<accession>A0AAD1Y3S4</accession>